<dbReference type="InterPro" id="IPR018162">
    <property type="entry name" value="Ala-tRNA-ligase_IIc_anticod-bd"/>
</dbReference>
<dbReference type="InterPro" id="IPR018164">
    <property type="entry name" value="Ala-tRNA-synth_IIc_N"/>
</dbReference>
<sequence>MIDTNHQKGNYYIITDHLRTAIFALADGAAFEPKGRGYILKKLVKKATLLGHLLNLNNEHLQKISKEYKAEKDRLKKEENDIYRARLDEIEKEIVKIEEEKDYVIKDYSDLQAAAGTVGSLRTSPTTTPTGSAQNIYPIKETKKVNLSDNLIEITINADFNAKIDKATSQFTPAEITDLKTTFATLQNDYFKDMVEEPSSNKGDDRIFFMFGHELDYTRDTDGKVNPKSYQTKLFAMNDFFKFIEKVGPMHNLTFIESLDDSGIKKNFDFGILPADGEPYTNADLTMFGGLEKFYMPTEDFTLVERKKLNSLKDWFTLFWDAYTEPDNRLKSIAPFTYERTRPDGNGTEVVYCIDDINETIRERKTREIQLKSMSQLKTEEIAEQNKLIIAHQRKIKDENDKMEVESGKIRNLMEAAAADKKTEIAAAAKQMLVDIRYLKNDSNVNGPLERTDLASRIAKVKGGVDGISLEIVREAYAGMGDTAVVEAIDKEIKPKGQDDDKTKITEEELKEAFGNVTDVVDTNAIELVSDSSKKTDFIKYLKDTGVKGGSKIDEKAPEKVIKTIYAYWIKDADNKTKAKTDMKNQKTGTGDDEQRLDMTKYGATEKSGEPNDE</sequence>
<dbReference type="AlphaFoldDB" id="A0A9N9G3R7"/>
<keyword evidence="1" id="KW-0175">Coiled coil</keyword>
<dbReference type="GO" id="GO:0005524">
    <property type="term" value="F:ATP binding"/>
    <property type="evidence" value="ECO:0007669"/>
    <property type="project" value="InterPro"/>
</dbReference>
<comment type="caution">
    <text evidence="4">The sequence shown here is derived from an EMBL/GenBank/DDBJ whole genome shotgun (WGS) entry which is preliminary data.</text>
</comment>
<dbReference type="GO" id="GO:0004813">
    <property type="term" value="F:alanine-tRNA ligase activity"/>
    <property type="evidence" value="ECO:0007669"/>
    <property type="project" value="InterPro"/>
</dbReference>
<protein>
    <submittedName>
        <fullName evidence="4">3299_t:CDS:1</fullName>
    </submittedName>
</protein>
<reference evidence="4" key="1">
    <citation type="submission" date="2021-06" db="EMBL/GenBank/DDBJ databases">
        <authorList>
            <person name="Kallberg Y."/>
            <person name="Tangrot J."/>
            <person name="Rosling A."/>
        </authorList>
    </citation>
    <scope>NUCLEOTIDE SEQUENCE</scope>
    <source>
        <strain evidence="4">MT106</strain>
    </source>
</reference>
<evidence type="ECO:0000256" key="2">
    <source>
        <dbReference type="SAM" id="MobiDB-lite"/>
    </source>
</evidence>
<organism evidence="4 5">
    <name type="scientific">Ambispora gerdemannii</name>
    <dbReference type="NCBI Taxonomy" id="144530"/>
    <lineage>
        <taxon>Eukaryota</taxon>
        <taxon>Fungi</taxon>
        <taxon>Fungi incertae sedis</taxon>
        <taxon>Mucoromycota</taxon>
        <taxon>Glomeromycotina</taxon>
        <taxon>Glomeromycetes</taxon>
        <taxon>Archaeosporales</taxon>
        <taxon>Ambisporaceae</taxon>
        <taxon>Ambispora</taxon>
    </lineage>
</organism>
<dbReference type="SUPFAM" id="SSF101353">
    <property type="entry name" value="Putative anticodon-binding domain of alanyl-tRNA synthetase (AlaRS)"/>
    <property type="match status" value="1"/>
</dbReference>
<dbReference type="Proteomes" id="UP000789831">
    <property type="component" value="Unassembled WGS sequence"/>
</dbReference>
<dbReference type="OrthoDB" id="2410191at2759"/>
<evidence type="ECO:0000313" key="5">
    <source>
        <dbReference type="Proteomes" id="UP000789831"/>
    </source>
</evidence>
<dbReference type="PRINTS" id="PR00980">
    <property type="entry name" value="TRNASYNTHALA"/>
</dbReference>
<evidence type="ECO:0000313" key="4">
    <source>
        <dbReference type="EMBL" id="CAG8575368.1"/>
    </source>
</evidence>
<name>A0A9N9G3R7_9GLOM</name>
<feature type="non-terminal residue" evidence="4">
    <location>
        <position position="1"/>
    </location>
</feature>
<feature type="region of interest" description="Disordered" evidence="2">
    <location>
        <begin position="578"/>
        <end position="614"/>
    </location>
</feature>
<evidence type="ECO:0000256" key="1">
    <source>
        <dbReference type="SAM" id="Coils"/>
    </source>
</evidence>
<keyword evidence="5" id="KW-1185">Reference proteome</keyword>
<feature type="coiled-coil region" evidence="1">
    <location>
        <begin position="58"/>
        <end position="107"/>
    </location>
</feature>
<dbReference type="GO" id="GO:0006419">
    <property type="term" value="P:alanyl-tRNA aminoacylation"/>
    <property type="evidence" value="ECO:0007669"/>
    <property type="project" value="InterPro"/>
</dbReference>
<proteinExistence type="predicted"/>
<dbReference type="InterPro" id="IPR002318">
    <property type="entry name" value="Ala-tRNA-lgiase_IIc"/>
</dbReference>
<dbReference type="Pfam" id="PF01411">
    <property type="entry name" value="tRNA-synt_2c"/>
    <property type="match status" value="1"/>
</dbReference>
<accession>A0A9N9G3R7</accession>
<dbReference type="EMBL" id="CAJVPL010001525">
    <property type="protein sequence ID" value="CAG8575368.1"/>
    <property type="molecule type" value="Genomic_DNA"/>
</dbReference>
<dbReference type="GO" id="GO:0005737">
    <property type="term" value="C:cytoplasm"/>
    <property type="evidence" value="ECO:0007669"/>
    <property type="project" value="InterPro"/>
</dbReference>
<gene>
    <name evidence="4" type="ORF">AGERDE_LOCUS7850</name>
</gene>
<feature type="domain" description="Alanyl-tRNA synthetase class IIc N-terminal" evidence="3">
    <location>
        <begin position="5"/>
        <end position="70"/>
    </location>
</feature>
<evidence type="ECO:0000259" key="3">
    <source>
        <dbReference type="Pfam" id="PF01411"/>
    </source>
</evidence>